<protein>
    <submittedName>
        <fullName evidence="2">Uncharacterized protein</fullName>
    </submittedName>
</protein>
<dbReference type="AlphaFoldDB" id="A0A2W5V9W4"/>
<gene>
    <name evidence="2" type="ORF">DI526_03145</name>
</gene>
<feature type="compositionally biased region" description="Polar residues" evidence="1">
    <location>
        <begin position="17"/>
        <end position="28"/>
    </location>
</feature>
<feature type="region of interest" description="Disordered" evidence="1">
    <location>
        <begin position="91"/>
        <end position="199"/>
    </location>
</feature>
<name>A0A2W5V9W4_9CAUL</name>
<evidence type="ECO:0000313" key="3">
    <source>
        <dbReference type="Proteomes" id="UP000249393"/>
    </source>
</evidence>
<feature type="compositionally biased region" description="Basic residues" evidence="1">
    <location>
        <begin position="169"/>
        <end position="191"/>
    </location>
</feature>
<dbReference type="InterPro" id="IPR025153">
    <property type="entry name" value="Ead_Ea22"/>
</dbReference>
<dbReference type="Pfam" id="PF13935">
    <property type="entry name" value="Ead_Ea22"/>
    <property type="match status" value="1"/>
</dbReference>
<accession>A0A2W5V9W4</accession>
<dbReference type="Proteomes" id="UP000249393">
    <property type="component" value="Unassembled WGS sequence"/>
</dbReference>
<feature type="compositionally biased region" description="Low complexity" evidence="1">
    <location>
        <begin position="93"/>
        <end position="111"/>
    </location>
</feature>
<comment type="caution">
    <text evidence="2">The sequence shown here is derived from an EMBL/GenBank/DDBJ whole genome shotgun (WGS) entry which is preliminary data.</text>
</comment>
<evidence type="ECO:0000313" key="2">
    <source>
        <dbReference type="EMBL" id="PZR36560.1"/>
    </source>
</evidence>
<sequence length="333" mass="36118">MTLASRSRLSWAKAAPNASSTASLRASTPNRRSDARRSSPSSGSTSASPRPMSAPIRSPRPPVASSSASSSWTARSGASSISVCACLSRASCTAPRASRPTTRSRSPSKGSRSPRRPRPAWPGTASVRRRRPPFSPSTTTPPRSGWRHDPRDPYRPRLRRRGPGDHARRAWGLRRGRRLASRAAHRRRRWRGPAMTTTPEGRRELKALAEKATPGEHVALSCPDTPTDCCDYGVVAVSLSRETCRVWNEADARYYAAANPATVLSLLAALEEAEGKNKAKDEAIRAHLFARDALEDTPVQNLRPDDDRFKAVADTLADLRAALTTKSGEASDA</sequence>
<organism evidence="2 3">
    <name type="scientific">Caulobacter segnis</name>
    <dbReference type="NCBI Taxonomy" id="88688"/>
    <lineage>
        <taxon>Bacteria</taxon>
        <taxon>Pseudomonadati</taxon>
        <taxon>Pseudomonadota</taxon>
        <taxon>Alphaproteobacteria</taxon>
        <taxon>Caulobacterales</taxon>
        <taxon>Caulobacteraceae</taxon>
        <taxon>Caulobacter</taxon>
    </lineage>
</organism>
<reference evidence="2 3" key="1">
    <citation type="submission" date="2017-08" db="EMBL/GenBank/DDBJ databases">
        <title>Infants hospitalized years apart are colonized by the same room-sourced microbial strains.</title>
        <authorList>
            <person name="Brooks B."/>
            <person name="Olm M.R."/>
            <person name="Firek B.A."/>
            <person name="Baker R."/>
            <person name="Thomas B.C."/>
            <person name="Morowitz M.J."/>
            <person name="Banfield J.F."/>
        </authorList>
    </citation>
    <scope>NUCLEOTIDE SEQUENCE [LARGE SCALE GENOMIC DNA]</scope>
    <source>
        <strain evidence="2">S2_003_000_R2_4</strain>
    </source>
</reference>
<evidence type="ECO:0000256" key="1">
    <source>
        <dbReference type="SAM" id="MobiDB-lite"/>
    </source>
</evidence>
<feature type="region of interest" description="Disordered" evidence="1">
    <location>
        <begin position="1"/>
        <end position="76"/>
    </location>
</feature>
<feature type="compositionally biased region" description="Low complexity" evidence="1">
    <location>
        <begin position="38"/>
        <end position="76"/>
    </location>
</feature>
<feature type="compositionally biased region" description="Basic and acidic residues" evidence="1">
    <location>
        <begin position="146"/>
        <end position="155"/>
    </location>
</feature>
<dbReference type="EMBL" id="QFQZ01000006">
    <property type="protein sequence ID" value="PZR36560.1"/>
    <property type="molecule type" value="Genomic_DNA"/>
</dbReference>
<proteinExistence type="predicted"/>